<dbReference type="Proteomes" id="UP000236731">
    <property type="component" value="Unassembled WGS sequence"/>
</dbReference>
<dbReference type="InterPro" id="IPR005467">
    <property type="entry name" value="His_kinase_dom"/>
</dbReference>
<feature type="transmembrane region" description="Helical" evidence="8">
    <location>
        <begin position="301"/>
        <end position="322"/>
    </location>
</feature>
<dbReference type="GO" id="GO:0005886">
    <property type="term" value="C:plasma membrane"/>
    <property type="evidence" value="ECO:0007669"/>
    <property type="project" value="TreeGrafter"/>
</dbReference>
<dbReference type="InterPro" id="IPR003594">
    <property type="entry name" value="HATPase_dom"/>
</dbReference>
<comment type="catalytic activity">
    <reaction evidence="1">
        <text>ATP + protein L-histidine = ADP + protein N-phospho-L-histidine.</text>
        <dbReference type="EC" id="2.7.13.3"/>
    </reaction>
</comment>
<keyword evidence="8" id="KW-0812">Transmembrane</keyword>
<dbReference type="SUPFAM" id="SSF47384">
    <property type="entry name" value="Homodimeric domain of signal transducing histidine kinase"/>
    <property type="match status" value="1"/>
</dbReference>
<dbReference type="InterPro" id="IPR036890">
    <property type="entry name" value="HATPase_C_sf"/>
</dbReference>
<sequence>MEDKELLKRSRRNKNVRNILLTSIIVLFVTFVVFFIFSYIQYKSIQQRIQNIYTSVNSDQNNFSDLLKLFNEAEDHFRIFSITYNMEDYTSYRSRLVKLKDAVDSLKYAKEDSSLQKPNSDYKGRSVNDLLPQYDKLNSMLDSMLTASKDLNILRTEYSNSELFELSPIHQPTETVTEVDPKKIVVKRKPLLKRIFQRTDDTVTVDNISIQHTEKIIQENNNLQKIIHENNIKAQEKLEELKQTLGKLRKNERALLADNFTLLHSANQLIRIIHEQRIQIQRENTDHELSTLIAKTDTFKWQIIISLTFVFIVICILVYYQFFTSYYEQKLMDEKVYASKLAEQKTDILAEITHEIRTPINSLIGIVDLLKSRKDLYQPKDILLLESAYSNITATSKTINDILNLSKIDQHDVLESSHFDYMDLLAEVMEAHKNQADLKNIKLEFENDRDKPTIIFSDEVKLKQVISNLVSNAIKYSTHGTVKASMDVDSQSNLIITVSDQGQGIPDALKKNIFKKYYTVNSNNKIEGGVGLGLYITKNIVNMLNGKINFKTNAGLGTIFKVEVPIPKPKQRRKTTLNVQKVNDLPKDLNWLIVDDNALNLLYLKQFFSLHNHVNTAINGKEALEVLRNVPIDVIVTDINMPVMTGDELLANVRANRAWDNIKIIATSSDNEQVKKLEKVRKVSFDGILIKPFNERKLTETILKTIYPIFEDGEAMSEKP</sequence>
<evidence type="ECO:0000259" key="10">
    <source>
        <dbReference type="PROSITE" id="PS50110"/>
    </source>
</evidence>
<dbReference type="SUPFAM" id="SSF55874">
    <property type="entry name" value="ATPase domain of HSP90 chaperone/DNA topoisomerase II/histidine kinase"/>
    <property type="match status" value="1"/>
</dbReference>
<dbReference type="SMART" id="SM00387">
    <property type="entry name" value="HATPase_c"/>
    <property type="match status" value="1"/>
</dbReference>
<dbReference type="GO" id="GO:0000155">
    <property type="term" value="F:phosphorelay sensor kinase activity"/>
    <property type="evidence" value="ECO:0007669"/>
    <property type="project" value="InterPro"/>
</dbReference>
<dbReference type="PRINTS" id="PR00344">
    <property type="entry name" value="BCTRLSENSOR"/>
</dbReference>
<dbReference type="Pfam" id="PF00512">
    <property type="entry name" value="HisKA"/>
    <property type="match status" value="1"/>
</dbReference>
<accession>A0A1H6B1U3</accession>
<reference evidence="12" key="1">
    <citation type="submission" date="2016-10" db="EMBL/GenBank/DDBJ databases">
        <authorList>
            <person name="Varghese N."/>
            <person name="Submissions S."/>
        </authorList>
    </citation>
    <scope>NUCLEOTIDE SEQUENCE [LARGE SCALE GENOMIC DNA]</scope>
    <source>
        <strain evidence="12">DSM 22361</strain>
    </source>
</reference>
<dbReference type="Pfam" id="PF02518">
    <property type="entry name" value="HATPase_c"/>
    <property type="match status" value="1"/>
</dbReference>
<evidence type="ECO:0000256" key="7">
    <source>
        <dbReference type="SAM" id="Coils"/>
    </source>
</evidence>
<evidence type="ECO:0000256" key="6">
    <source>
        <dbReference type="PROSITE-ProRule" id="PRU00169"/>
    </source>
</evidence>
<protein>
    <recommendedName>
        <fullName evidence="2">histidine kinase</fullName>
        <ecNumber evidence="2">2.7.13.3</ecNumber>
    </recommendedName>
</protein>
<dbReference type="GO" id="GO:0009927">
    <property type="term" value="F:histidine phosphotransfer kinase activity"/>
    <property type="evidence" value="ECO:0007669"/>
    <property type="project" value="TreeGrafter"/>
</dbReference>
<feature type="modified residue" description="4-aspartylphosphate" evidence="6">
    <location>
        <position position="638"/>
    </location>
</feature>
<organism evidence="11 12">
    <name type="scientific">Sphingobacterium lactis</name>
    <dbReference type="NCBI Taxonomy" id="797291"/>
    <lineage>
        <taxon>Bacteria</taxon>
        <taxon>Pseudomonadati</taxon>
        <taxon>Bacteroidota</taxon>
        <taxon>Sphingobacteriia</taxon>
        <taxon>Sphingobacteriales</taxon>
        <taxon>Sphingobacteriaceae</taxon>
        <taxon>Sphingobacterium</taxon>
    </lineage>
</organism>
<feature type="coiled-coil region" evidence="7">
    <location>
        <begin position="224"/>
        <end position="258"/>
    </location>
</feature>
<name>A0A1H6B1U3_9SPHI</name>
<dbReference type="CDD" id="cd00082">
    <property type="entry name" value="HisKA"/>
    <property type="match status" value="1"/>
</dbReference>
<evidence type="ECO:0000256" key="5">
    <source>
        <dbReference type="ARBA" id="ARBA00022777"/>
    </source>
</evidence>
<dbReference type="InterPro" id="IPR036097">
    <property type="entry name" value="HisK_dim/P_sf"/>
</dbReference>
<dbReference type="SMART" id="SM00448">
    <property type="entry name" value="REC"/>
    <property type="match status" value="1"/>
</dbReference>
<dbReference type="PANTHER" id="PTHR43047">
    <property type="entry name" value="TWO-COMPONENT HISTIDINE PROTEIN KINASE"/>
    <property type="match status" value="1"/>
</dbReference>
<dbReference type="InterPro" id="IPR011006">
    <property type="entry name" value="CheY-like_superfamily"/>
</dbReference>
<dbReference type="PROSITE" id="PS50109">
    <property type="entry name" value="HIS_KIN"/>
    <property type="match status" value="1"/>
</dbReference>
<evidence type="ECO:0000259" key="9">
    <source>
        <dbReference type="PROSITE" id="PS50109"/>
    </source>
</evidence>
<dbReference type="Gene3D" id="3.40.50.2300">
    <property type="match status" value="1"/>
</dbReference>
<dbReference type="SUPFAM" id="SSF52172">
    <property type="entry name" value="CheY-like"/>
    <property type="match status" value="1"/>
</dbReference>
<dbReference type="InterPro" id="IPR004358">
    <property type="entry name" value="Sig_transdc_His_kin-like_C"/>
</dbReference>
<dbReference type="SMART" id="SM00388">
    <property type="entry name" value="HisKA"/>
    <property type="match status" value="1"/>
</dbReference>
<dbReference type="EMBL" id="FNUT01000009">
    <property type="protein sequence ID" value="SEG54853.1"/>
    <property type="molecule type" value="Genomic_DNA"/>
</dbReference>
<dbReference type="EC" id="2.7.13.3" evidence="2"/>
<feature type="domain" description="Response regulatory" evidence="10">
    <location>
        <begin position="590"/>
        <end position="706"/>
    </location>
</feature>
<dbReference type="AlphaFoldDB" id="A0A1H6B1U3"/>
<evidence type="ECO:0000256" key="1">
    <source>
        <dbReference type="ARBA" id="ARBA00000085"/>
    </source>
</evidence>
<dbReference type="Pfam" id="PF00072">
    <property type="entry name" value="Response_reg"/>
    <property type="match status" value="1"/>
</dbReference>
<evidence type="ECO:0000313" key="11">
    <source>
        <dbReference type="EMBL" id="SEG54853.1"/>
    </source>
</evidence>
<evidence type="ECO:0000256" key="3">
    <source>
        <dbReference type="ARBA" id="ARBA00022553"/>
    </source>
</evidence>
<dbReference type="CDD" id="cd17546">
    <property type="entry name" value="REC_hyHK_CKI1_RcsC-like"/>
    <property type="match status" value="1"/>
</dbReference>
<evidence type="ECO:0000256" key="2">
    <source>
        <dbReference type="ARBA" id="ARBA00012438"/>
    </source>
</evidence>
<dbReference type="Gene3D" id="1.10.287.130">
    <property type="match status" value="1"/>
</dbReference>
<keyword evidence="7" id="KW-0175">Coiled coil</keyword>
<dbReference type="InterPro" id="IPR001789">
    <property type="entry name" value="Sig_transdc_resp-reg_receiver"/>
</dbReference>
<proteinExistence type="predicted"/>
<keyword evidence="3 6" id="KW-0597">Phosphoprotein</keyword>
<dbReference type="PROSITE" id="PS50110">
    <property type="entry name" value="RESPONSE_REGULATORY"/>
    <property type="match status" value="1"/>
</dbReference>
<evidence type="ECO:0000256" key="8">
    <source>
        <dbReference type="SAM" id="Phobius"/>
    </source>
</evidence>
<dbReference type="PANTHER" id="PTHR43047:SF72">
    <property type="entry name" value="OSMOSENSING HISTIDINE PROTEIN KINASE SLN1"/>
    <property type="match status" value="1"/>
</dbReference>
<dbReference type="InterPro" id="IPR003661">
    <property type="entry name" value="HisK_dim/P_dom"/>
</dbReference>
<evidence type="ECO:0000256" key="4">
    <source>
        <dbReference type="ARBA" id="ARBA00022679"/>
    </source>
</evidence>
<keyword evidence="4" id="KW-0808">Transferase</keyword>
<evidence type="ECO:0000313" key="12">
    <source>
        <dbReference type="Proteomes" id="UP000236731"/>
    </source>
</evidence>
<keyword evidence="5 11" id="KW-0418">Kinase</keyword>
<keyword evidence="12" id="KW-1185">Reference proteome</keyword>
<dbReference type="Gene3D" id="3.30.565.10">
    <property type="entry name" value="Histidine kinase-like ATPase, C-terminal domain"/>
    <property type="match status" value="1"/>
</dbReference>
<keyword evidence="8" id="KW-1133">Transmembrane helix</keyword>
<feature type="transmembrane region" description="Helical" evidence="8">
    <location>
        <begin position="20"/>
        <end position="40"/>
    </location>
</feature>
<feature type="domain" description="Histidine kinase" evidence="9">
    <location>
        <begin position="351"/>
        <end position="568"/>
    </location>
</feature>
<gene>
    <name evidence="11" type="ORF">SAMN05421877_109110</name>
</gene>
<keyword evidence="8" id="KW-0472">Membrane</keyword>